<dbReference type="PANTHER" id="PTHR30124:SF0">
    <property type="entry name" value="MEMBRANE-BOUND LYTIC MUREIN TRANSGLYCOSYLASE A"/>
    <property type="match status" value="1"/>
</dbReference>
<organism evidence="8 9">
    <name type="scientific">Sutterella seckii</name>
    <dbReference type="NCBI Taxonomy" id="1944635"/>
    <lineage>
        <taxon>Bacteria</taxon>
        <taxon>Pseudomonadati</taxon>
        <taxon>Pseudomonadota</taxon>
        <taxon>Betaproteobacteria</taxon>
        <taxon>Burkholderiales</taxon>
        <taxon>Sutterellaceae</taxon>
        <taxon>Sutterella</taxon>
    </lineage>
</organism>
<evidence type="ECO:0000313" key="9">
    <source>
        <dbReference type="Proteomes" id="UP000469462"/>
    </source>
</evidence>
<dbReference type="GO" id="GO:0071555">
    <property type="term" value="P:cell wall organization"/>
    <property type="evidence" value="ECO:0007669"/>
    <property type="project" value="UniProtKB-KW"/>
</dbReference>
<dbReference type="PANTHER" id="PTHR30124">
    <property type="entry name" value="MEMBRANE-BOUND LYTIC MUREIN TRANSGLYCOSYLASE A"/>
    <property type="match status" value="1"/>
</dbReference>
<dbReference type="InterPro" id="IPR036908">
    <property type="entry name" value="RlpA-like_sf"/>
</dbReference>
<feature type="chain" id="PRO_5042469184" description="peptidoglycan lytic exotransglycosylase" evidence="6">
    <location>
        <begin position="25"/>
        <end position="403"/>
    </location>
</feature>
<evidence type="ECO:0000256" key="6">
    <source>
        <dbReference type="SAM" id="SignalP"/>
    </source>
</evidence>
<dbReference type="InterPro" id="IPR005300">
    <property type="entry name" value="MltA_B"/>
</dbReference>
<dbReference type="GO" id="GO:0008933">
    <property type="term" value="F:peptidoglycan lytic transglycosylase activity"/>
    <property type="evidence" value="ECO:0007669"/>
    <property type="project" value="TreeGrafter"/>
</dbReference>
<keyword evidence="6" id="KW-0732">Signal</keyword>
<dbReference type="GO" id="GO:0004553">
    <property type="term" value="F:hydrolase activity, hydrolyzing O-glycosyl compounds"/>
    <property type="evidence" value="ECO:0007669"/>
    <property type="project" value="InterPro"/>
</dbReference>
<dbReference type="GO" id="GO:0009254">
    <property type="term" value="P:peptidoglycan turnover"/>
    <property type="evidence" value="ECO:0007669"/>
    <property type="project" value="InterPro"/>
</dbReference>
<feature type="domain" description="Lytic transglycosylase MltA" evidence="7">
    <location>
        <begin position="133"/>
        <end position="289"/>
    </location>
</feature>
<dbReference type="Gene3D" id="2.40.40.10">
    <property type="entry name" value="RlpA-like domain"/>
    <property type="match status" value="1"/>
</dbReference>
<proteinExistence type="predicted"/>
<dbReference type="SUPFAM" id="SSF50685">
    <property type="entry name" value="Barwin-like endoglucanases"/>
    <property type="match status" value="1"/>
</dbReference>
<dbReference type="CDD" id="cd14485">
    <property type="entry name" value="mltA_like_LT_A"/>
    <property type="match status" value="1"/>
</dbReference>
<protein>
    <recommendedName>
        <fullName evidence="2">peptidoglycan lytic exotransglycosylase</fullName>
        <ecNumber evidence="2">4.2.2.n1</ecNumber>
    </recommendedName>
    <alternativeName>
        <fullName evidence="5">Murein hydrolase A</fullName>
    </alternativeName>
</protein>
<dbReference type="SMART" id="SM00925">
    <property type="entry name" value="MltA"/>
    <property type="match status" value="1"/>
</dbReference>
<accession>A0AAI9SA36</accession>
<evidence type="ECO:0000256" key="5">
    <source>
        <dbReference type="ARBA" id="ARBA00030918"/>
    </source>
</evidence>
<dbReference type="InterPro" id="IPR010611">
    <property type="entry name" value="3D_dom"/>
</dbReference>
<dbReference type="RefSeq" id="WP_139688455.1">
    <property type="nucleotide sequence ID" value="NZ_WEHW01000053.1"/>
</dbReference>
<evidence type="ECO:0000256" key="2">
    <source>
        <dbReference type="ARBA" id="ARBA00012587"/>
    </source>
</evidence>
<name>A0AAI9SA36_9BURK</name>
<dbReference type="InterPro" id="IPR026044">
    <property type="entry name" value="MltA"/>
</dbReference>
<dbReference type="EC" id="4.2.2.n1" evidence="2"/>
<comment type="catalytic activity">
    <reaction evidence="1">
        <text>Exolytic cleavage of the (1-&gt;4)-beta-glycosidic linkage between N-acetylmuramic acid (MurNAc) and N-acetylglucosamine (GlcNAc) residues in peptidoglycan, from either the reducing or the non-reducing ends of the peptidoglycan chains, with concomitant formation of a 1,6-anhydrobond in the MurNAc residue.</text>
        <dbReference type="EC" id="4.2.2.n1"/>
    </reaction>
</comment>
<dbReference type="Pfam" id="PF03562">
    <property type="entry name" value="MltA"/>
    <property type="match status" value="1"/>
</dbReference>
<comment type="caution">
    <text evidence="8">The sequence shown here is derived from an EMBL/GenBank/DDBJ whole genome shotgun (WGS) entry which is preliminary data.</text>
</comment>
<dbReference type="GO" id="GO:0019867">
    <property type="term" value="C:outer membrane"/>
    <property type="evidence" value="ECO:0007669"/>
    <property type="project" value="InterPro"/>
</dbReference>
<evidence type="ECO:0000259" key="7">
    <source>
        <dbReference type="SMART" id="SM00925"/>
    </source>
</evidence>
<dbReference type="Pfam" id="PF06725">
    <property type="entry name" value="3D"/>
    <property type="match status" value="1"/>
</dbReference>
<gene>
    <name evidence="8" type="ORF">GBM96_10015</name>
</gene>
<feature type="signal peptide" evidence="6">
    <location>
        <begin position="1"/>
        <end position="24"/>
    </location>
</feature>
<evidence type="ECO:0000256" key="4">
    <source>
        <dbReference type="ARBA" id="ARBA00023316"/>
    </source>
</evidence>
<keyword evidence="3" id="KW-0456">Lyase</keyword>
<reference evidence="8 9" key="1">
    <citation type="submission" date="2019-10" db="EMBL/GenBank/DDBJ databases">
        <title>Genome diversity of Sutterella seckii.</title>
        <authorList>
            <person name="Chaplin A.V."/>
            <person name="Sokolova S.R."/>
            <person name="Mosin K.A."/>
            <person name="Ivanova E.L."/>
            <person name="Kochetkova T.O."/>
            <person name="Goltsov A.Y."/>
            <person name="Trofimov D.Y."/>
            <person name="Efimov B.A."/>
        </authorList>
    </citation>
    <scope>NUCLEOTIDE SEQUENCE [LARGE SCALE GENOMIC DNA]</scope>
    <source>
        <strain evidence="8 9">ASD3426</strain>
    </source>
</reference>
<dbReference type="Proteomes" id="UP000469462">
    <property type="component" value="Unassembled WGS sequence"/>
</dbReference>
<dbReference type="Gene3D" id="2.40.240.50">
    <property type="entry name" value="Barwin-like endoglucanases"/>
    <property type="match status" value="1"/>
</dbReference>
<keyword evidence="4" id="KW-0961">Cell wall biogenesis/degradation</keyword>
<evidence type="ECO:0000256" key="3">
    <source>
        <dbReference type="ARBA" id="ARBA00023239"/>
    </source>
</evidence>
<dbReference type="CDD" id="cd14668">
    <property type="entry name" value="mlta_B"/>
    <property type="match status" value="1"/>
</dbReference>
<keyword evidence="9" id="KW-1185">Reference proteome</keyword>
<dbReference type="EMBL" id="WEHW01000053">
    <property type="protein sequence ID" value="KAB7650044.1"/>
    <property type="molecule type" value="Genomic_DNA"/>
</dbReference>
<dbReference type="GO" id="GO:0009253">
    <property type="term" value="P:peptidoglycan catabolic process"/>
    <property type="evidence" value="ECO:0007669"/>
    <property type="project" value="TreeGrafter"/>
</dbReference>
<evidence type="ECO:0000256" key="1">
    <source>
        <dbReference type="ARBA" id="ARBA00001420"/>
    </source>
</evidence>
<sequence>MAFHLNSRALLPGVRRFASLSLLAALGLLSACTTVETPVEKKPLGTTFRAEAFEKLPKAPSGAWGEALSAFNLSCTRLSSAPWSEICAKAKWESPERAEAFFAENFTPWAVEVPGKGEARTDAGLMTGYYEPLLHGSRVRDRKNAYPIYGVPDDLLIIDLAELYPELKGKRLRGKLDGRRVVPYDQRGIIQERGDLEKWAIAWVDDPVDAFFLQVQGSGRIELPDGSFMRVGFADQNGWRYRSIGSWLIREEGLKSHELSMQRIRAWAKANPGKVKKALAQNPSFIFFEERSGDPALGPVGAQGVPLTPQSSVAVDPNRWRLGTPFVIDAEQDRPQLHLARPVIAQDTGGAIRGVLRFDYFWGFGDKAGEAAGRQKSRVRAWVLVPKGLAPEDILPGDAHAPR</sequence>
<dbReference type="AlphaFoldDB" id="A0AAI9SA36"/>
<dbReference type="PIRSF" id="PIRSF019422">
    <property type="entry name" value="MltA"/>
    <property type="match status" value="1"/>
</dbReference>
<evidence type="ECO:0000313" key="8">
    <source>
        <dbReference type="EMBL" id="KAB7650044.1"/>
    </source>
</evidence>